<evidence type="ECO:0000256" key="2">
    <source>
        <dbReference type="PROSITE-ProRule" id="PRU00708"/>
    </source>
</evidence>
<dbReference type="PROSITE" id="PS51375">
    <property type="entry name" value="PPR"/>
    <property type="match status" value="1"/>
</dbReference>
<dbReference type="PANTHER" id="PTHR47926:SF440">
    <property type="entry name" value="REPEAT-CONTAINING PROTEIN, PUTATIVE-RELATED"/>
    <property type="match status" value="1"/>
</dbReference>
<dbReference type="NCBIfam" id="TIGR00756">
    <property type="entry name" value="PPR"/>
    <property type="match status" value="1"/>
</dbReference>
<dbReference type="InterPro" id="IPR046960">
    <property type="entry name" value="PPR_At4g14850-like_plant"/>
</dbReference>
<dbReference type="Proteomes" id="UP000655225">
    <property type="component" value="Unassembled WGS sequence"/>
</dbReference>
<dbReference type="GO" id="GO:0009451">
    <property type="term" value="P:RNA modification"/>
    <property type="evidence" value="ECO:0007669"/>
    <property type="project" value="InterPro"/>
</dbReference>
<dbReference type="OrthoDB" id="185373at2759"/>
<feature type="repeat" description="PPR" evidence="2">
    <location>
        <begin position="110"/>
        <end position="144"/>
    </location>
</feature>
<dbReference type="PANTHER" id="PTHR47926">
    <property type="entry name" value="PENTATRICOPEPTIDE REPEAT-CONTAINING PROTEIN"/>
    <property type="match status" value="1"/>
</dbReference>
<gene>
    <name evidence="3" type="ORF">HHK36_019903</name>
</gene>
<dbReference type="InterPro" id="IPR011990">
    <property type="entry name" value="TPR-like_helical_dom_sf"/>
</dbReference>
<keyword evidence="4" id="KW-1185">Reference proteome</keyword>
<evidence type="ECO:0008006" key="5">
    <source>
        <dbReference type="Google" id="ProtNLM"/>
    </source>
</evidence>
<keyword evidence="1" id="KW-0677">Repeat</keyword>
<dbReference type="InterPro" id="IPR002885">
    <property type="entry name" value="PPR_rpt"/>
</dbReference>
<evidence type="ECO:0000313" key="3">
    <source>
        <dbReference type="EMBL" id="KAF8395947.1"/>
    </source>
</evidence>
<proteinExistence type="predicted"/>
<sequence>MEKTDCFGTELQPWRSNIKAVLLLLTGNKKEVQKNPTPNEMISETGRERKRNKAFLYLQVSISSPSTVRVNCDSMGEMEVGLVLEEDAGAMEKQGMAIHDYILMHNIKADVCMRRSLIYMHCKCGCLEKALEVIQEMMKKDVVSWTSIISIFDVWLFKVHSKSQRCHPWKQKTLRKPPSCSPRSIGSNEFQNPTTHEVILSTSRCELKITGFGGFREGASGAGGGNGPTFVGTLTPGTPGTGGHHHSLRSSATLRNLMASSLKEKALVMELLLFLEAMRLLQTPGASLEKDSYCYSLTCPNCGEQFGK</sequence>
<accession>A0A834Z311</accession>
<protein>
    <recommendedName>
        <fullName evidence="5">Pentatricopeptide repeat-containing protein</fullName>
    </recommendedName>
</protein>
<dbReference type="EMBL" id="JABCRI010000013">
    <property type="protein sequence ID" value="KAF8395947.1"/>
    <property type="molecule type" value="Genomic_DNA"/>
</dbReference>
<dbReference type="GO" id="GO:0003723">
    <property type="term" value="F:RNA binding"/>
    <property type="evidence" value="ECO:0007669"/>
    <property type="project" value="InterPro"/>
</dbReference>
<evidence type="ECO:0000256" key="1">
    <source>
        <dbReference type="ARBA" id="ARBA00022737"/>
    </source>
</evidence>
<evidence type="ECO:0000313" key="4">
    <source>
        <dbReference type="Proteomes" id="UP000655225"/>
    </source>
</evidence>
<dbReference type="AlphaFoldDB" id="A0A834Z311"/>
<comment type="caution">
    <text evidence="3">The sequence shown here is derived from an EMBL/GenBank/DDBJ whole genome shotgun (WGS) entry which is preliminary data.</text>
</comment>
<reference evidence="3 4" key="1">
    <citation type="submission" date="2020-04" db="EMBL/GenBank/DDBJ databases">
        <title>Plant Genome Project.</title>
        <authorList>
            <person name="Zhang R.-G."/>
        </authorList>
    </citation>
    <scope>NUCLEOTIDE SEQUENCE [LARGE SCALE GENOMIC DNA]</scope>
    <source>
        <strain evidence="3">YNK0</strain>
        <tissue evidence="3">Leaf</tissue>
    </source>
</reference>
<name>A0A834Z311_TETSI</name>
<organism evidence="3 4">
    <name type="scientific">Tetracentron sinense</name>
    <name type="common">Spur-leaf</name>
    <dbReference type="NCBI Taxonomy" id="13715"/>
    <lineage>
        <taxon>Eukaryota</taxon>
        <taxon>Viridiplantae</taxon>
        <taxon>Streptophyta</taxon>
        <taxon>Embryophyta</taxon>
        <taxon>Tracheophyta</taxon>
        <taxon>Spermatophyta</taxon>
        <taxon>Magnoliopsida</taxon>
        <taxon>Trochodendrales</taxon>
        <taxon>Trochodendraceae</taxon>
        <taxon>Tetracentron</taxon>
    </lineage>
</organism>
<dbReference type="Gene3D" id="1.25.40.10">
    <property type="entry name" value="Tetratricopeptide repeat domain"/>
    <property type="match status" value="1"/>
</dbReference>